<dbReference type="RefSeq" id="WP_170069363.1">
    <property type="nucleotide sequence ID" value="NZ_PYGI01000022.1"/>
</dbReference>
<reference evidence="2 3" key="1">
    <citation type="submission" date="2018-03" db="EMBL/GenBank/DDBJ databases">
        <title>Genomic Encyclopedia of Archaeal and Bacterial Type Strains, Phase II (KMG-II): from individual species to whole genera.</title>
        <authorList>
            <person name="Goeker M."/>
        </authorList>
    </citation>
    <scope>NUCLEOTIDE SEQUENCE [LARGE SCALE GENOMIC DNA]</scope>
    <source>
        <strain evidence="2 3">DSM 17586</strain>
    </source>
</reference>
<dbReference type="InterPro" id="IPR010195">
    <property type="entry name" value="Uncharacterised_peroxidase-rel"/>
</dbReference>
<dbReference type="PANTHER" id="PTHR35446:SF3">
    <property type="entry name" value="CMD DOMAIN-CONTAINING PROTEIN"/>
    <property type="match status" value="1"/>
</dbReference>
<accession>A0A2P8EQS0</accession>
<dbReference type="GO" id="GO:0051920">
    <property type="term" value="F:peroxiredoxin activity"/>
    <property type="evidence" value="ECO:0007669"/>
    <property type="project" value="InterPro"/>
</dbReference>
<evidence type="ECO:0000313" key="2">
    <source>
        <dbReference type="EMBL" id="PSL11788.1"/>
    </source>
</evidence>
<dbReference type="PANTHER" id="PTHR35446">
    <property type="entry name" value="SI:CH211-175M2.5"/>
    <property type="match status" value="1"/>
</dbReference>
<sequence length="180" mass="19458">MSRMPMLGPETACEQGAPTLEHIRKQLGMLPNFFAGLANHGASLNAYLAFEDQLSTGSRLTAAQREMISLAVANANGCHYCVSGHTLSARHAGVDAAAAKRAQQGQAQEAKDQAMLDFALDVLEQRGHLPDDSLNAARQMGLDDATLVEITSWVGINSYSNWINNLIRPKIDFPEVPLID</sequence>
<protein>
    <submittedName>
        <fullName evidence="2">Putative peroxidase-related enzyme</fullName>
    </submittedName>
</protein>
<evidence type="ECO:0000313" key="3">
    <source>
        <dbReference type="Proteomes" id="UP000242133"/>
    </source>
</evidence>
<keyword evidence="3" id="KW-1185">Reference proteome</keyword>
<name>A0A2P8EQS0_9GAMM</name>
<dbReference type="InterPro" id="IPR004675">
    <property type="entry name" value="AhpD_core"/>
</dbReference>
<proteinExistence type="predicted"/>
<keyword evidence="2" id="KW-0560">Oxidoreductase</keyword>
<dbReference type="Pfam" id="PF02627">
    <property type="entry name" value="CMD"/>
    <property type="match status" value="1"/>
</dbReference>
<dbReference type="NCBIfam" id="TIGR01926">
    <property type="entry name" value="peroxid_rel"/>
    <property type="match status" value="1"/>
</dbReference>
<dbReference type="SUPFAM" id="SSF69118">
    <property type="entry name" value="AhpD-like"/>
    <property type="match status" value="1"/>
</dbReference>
<dbReference type="InterPro" id="IPR003779">
    <property type="entry name" value="CMD-like"/>
</dbReference>
<keyword evidence="2" id="KW-0575">Peroxidase</keyword>
<dbReference type="AlphaFoldDB" id="A0A2P8EQS0"/>
<organism evidence="2 3">
    <name type="scientific">Marinobacterium halophilum</name>
    <dbReference type="NCBI Taxonomy" id="267374"/>
    <lineage>
        <taxon>Bacteria</taxon>
        <taxon>Pseudomonadati</taxon>
        <taxon>Pseudomonadota</taxon>
        <taxon>Gammaproteobacteria</taxon>
        <taxon>Oceanospirillales</taxon>
        <taxon>Oceanospirillaceae</taxon>
        <taxon>Marinobacterium</taxon>
    </lineage>
</organism>
<evidence type="ECO:0000259" key="1">
    <source>
        <dbReference type="Pfam" id="PF02627"/>
    </source>
</evidence>
<feature type="domain" description="Carboxymuconolactone decarboxylase-like" evidence="1">
    <location>
        <begin position="44"/>
        <end position="102"/>
    </location>
</feature>
<dbReference type="Gene3D" id="1.20.1290.10">
    <property type="entry name" value="AhpD-like"/>
    <property type="match status" value="1"/>
</dbReference>
<dbReference type="InterPro" id="IPR029032">
    <property type="entry name" value="AhpD-like"/>
</dbReference>
<gene>
    <name evidence="2" type="ORF">CLV44_1225</name>
</gene>
<dbReference type="Proteomes" id="UP000242133">
    <property type="component" value="Unassembled WGS sequence"/>
</dbReference>
<dbReference type="NCBIfam" id="TIGR00778">
    <property type="entry name" value="ahpD_dom"/>
    <property type="match status" value="1"/>
</dbReference>
<comment type="caution">
    <text evidence="2">The sequence shown here is derived from an EMBL/GenBank/DDBJ whole genome shotgun (WGS) entry which is preliminary data.</text>
</comment>
<dbReference type="EMBL" id="PYGI01000022">
    <property type="protein sequence ID" value="PSL11788.1"/>
    <property type="molecule type" value="Genomic_DNA"/>
</dbReference>